<feature type="compositionally biased region" description="Basic residues" evidence="1">
    <location>
        <begin position="1"/>
        <end position="10"/>
    </location>
</feature>
<accession>A0A392M483</accession>
<reference evidence="2 3" key="1">
    <citation type="journal article" date="2018" name="Front. Plant Sci.">
        <title>Red Clover (Trifolium pratense) and Zigzag Clover (T. medium) - A Picture of Genomic Similarities and Differences.</title>
        <authorList>
            <person name="Dluhosova J."/>
            <person name="Istvanek J."/>
            <person name="Nedelnik J."/>
            <person name="Repkova J."/>
        </authorList>
    </citation>
    <scope>NUCLEOTIDE SEQUENCE [LARGE SCALE GENOMIC DNA]</scope>
    <source>
        <strain evidence="3">cv. 10/8</strain>
        <tissue evidence="2">Leaf</tissue>
    </source>
</reference>
<organism evidence="2 3">
    <name type="scientific">Trifolium medium</name>
    <dbReference type="NCBI Taxonomy" id="97028"/>
    <lineage>
        <taxon>Eukaryota</taxon>
        <taxon>Viridiplantae</taxon>
        <taxon>Streptophyta</taxon>
        <taxon>Embryophyta</taxon>
        <taxon>Tracheophyta</taxon>
        <taxon>Spermatophyta</taxon>
        <taxon>Magnoliopsida</taxon>
        <taxon>eudicotyledons</taxon>
        <taxon>Gunneridae</taxon>
        <taxon>Pentapetalae</taxon>
        <taxon>rosids</taxon>
        <taxon>fabids</taxon>
        <taxon>Fabales</taxon>
        <taxon>Fabaceae</taxon>
        <taxon>Papilionoideae</taxon>
        <taxon>50 kb inversion clade</taxon>
        <taxon>NPAAA clade</taxon>
        <taxon>Hologalegina</taxon>
        <taxon>IRL clade</taxon>
        <taxon>Trifolieae</taxon>
        <taxon>Trifolium</taxon>
    </lineage>
</organism>
<keyword evidence="3" id="KW-1185">Reference proteome</keyword>
<dbReference type="Proteomes" id="UP000265520">
    <property type="component" value="Unassembled WGS sequence"/>
</dbReference>
<protein>
    <submittedName>
        <fullName evidence="2">Uncharacterized protein</fullName>
    </submittedName>
</protein>
<name>A0A392M483_9FABA</name>
<dbReference type="AlphaFoldDB" id="A0A392M483"/>
<sequence length="160" mass="17485">MKKKSSKRGVGKGPMEAPVEFDPIQNSGGRERDDVGAQSRHSRLSNQEGIGLEVVLSIDEGQERANFLMASDYSALGGGCGGSGLRQLVGESSHIRFESPISSGGCADRNLAQAHHIIDIQEDLGMNFKGVGEEDVNRIMEFEERDRVEKLNWEQGQVNQ</sequence>
<evidence type="ECO:0000313" key="2">
    <source>
        <dbReference type="EMBL" id="MCH81194.1"/>
    </source>
</evidence>
<feature type="region of interest" description="Disordered" evidence="1">
    <location>
        <begin position="1"/>
        <end position="44"/>
    </location>
</feature>
<dbReference type="EMBL" id="LXQA010002000">
    <property type="protein sequence ID" value="MCH81194.1"/>
    <property type="molecule type" value="Genomic_DNA"/>
</dbReference>
<evidence type="ECO:0000313" key="3">
    <source>
        <dbReference type="Proteomes" id="UP000265520"/>
    </source>
</evidence>
<proteinExistence type="predicted"/>
<gene>
    <name evidence="2" type="ORF">A2U01_0001978</name>
</gene>
<comment type="caution">
    <text evidence="2">The sequence shown here is derived from an EMBL/GenBank/DDBJ whole genome shotgun (WGS) entry which is preliminary data.</text>
</comment>
<evidence type="ECO:0000256" key="1">
    <source>
        <dbReference type="SAM" id="MobiDB-lite"/>
    </source>
</evidence>